<keyword evidence="4" id="KW-1185">Reference proteome</keyword>
<dbReference type="PANTHER" id="PTHR23416:SF23">
    <property type="entry name" value="ACETYLTRANSFERASE C18B11.09C-RELATED"/>
    <property type="match status" value="1"/>
</dbReference>
<keyword evidence="3" id="KW-0012">Acyltransferase</keyword>
<dbReference type="GO" id="GO:0008374">
    <property type="term" value="F:O-acyltransferase activity"/>
    <property type="evidence" value="ECO:0007669"/>
    <property type="project" value="TreeGrafter"/>
</dbReference>
<dbReference type="Gene3D" id="2.160.10.10">
    <property type="entry name" value="Hexapeptide repeat proteins"/>
    <property type="match status" value="1"/>
</dbReference>
<dbReference type="InterPro" id="IPR051159">
    <property type="entry name" value="Hexapeptide_acetyltransf"/>
</dbReference>
<dbReference type="OrthoDB" id="9815592at2"/>
<dbReference type="GO" id="GO:0005829">
    <property type="term" value="C:cytosol"/>
    <property type="evidence" value="ECO:0007669"/>
    <property type="project" value="TreeGrafter"/>
</dbReference>
<gene>
    <name evidence="3" type="ORF">DEH84_00785</name>
</gene>
<comment type="similarity">
    <text evidence="1">Belongs to the transferase hexapeptide repeat family.</text>
</comment>
<evidence type="ECO:0000256" key="1">
    <source>
        <dbReference type="ARBA" id="ARBA00007274"/>
    </source>
</evidence>
<dbReference type="Proteomes" id="UP000244892">
    <property type="component" value="Chromosome"/>
</dbReference>
<evidence type="ECO:0000313" key="3">
    <source>
        <dbReference type="EMBL" id="AWI52146.1"/>
    </source>
</evidence>
<dbReference type="CDD" id="cd04647">
    <property type="entry name" value="LbH_MAT_like"/>
    <property type="match status" value="1"/>
</dbReference>
<keyword evidence="2 3" id="KW-0808">Transferase</keyword>
<sequence length="275" mass="30371">MKHRILHSHNVRARLPEYAARLGVDAAALEAGYDWGLQHNLFFESQGRGPDDTVVHICVMDVRRSILDPMARLLFVTLFDELPGRKLPHYGKNWATLVDRLRRMWEQVYNILINKIPSHTVRLAWLRLGGARIGKGSTIWRNTEVLGIESLTIGDDTCIGWHCQIDARSGLVIGHHVTVASHVLIVAGGHDLEAPEFWSVSAPVRIDDWAWITSRAMILPGAHIGEGAVVSANTTVGKKVEPYAIVAGQGGKTVGHRARGLNYKVGGKGLFTLLH</sequence>
<name>A0A2U8FP82_9BURK</name>
<protein>
    <submittedName>
        <fullName evidence="3">Acyltransferase</fullName>
    </submittedName>
</protein>
<reference evidence="3 4" key="1">
    <citation type="submission" date="2018-05" db="EMBL/GenBank/DDBJ databases">
        <title>complete genome sequence of Aquabacterium olei NBRC 110486.</title>
        <authorList>
            <person name="Tang B."/>
            <person name="Chang J."/>
            <person name="Zhang L."/>
            <person name="Yang H."/>
        </authorList>
    </citation>
    <scope>NUCLEOTIDE SEQUENCE [LARGE SCALE GENOMIC DNA]</scope>
    <source>
        <strain evidence="3 4">NBRC 110486</strain>
    </source>
</reference>
<dbReference type="InterPro" id="IPR011004">
    <property type="entry name" value="Trimer_LpxA-like_sf"/>
</dbReference>
<dbReference type="EMBL" id="CP029210">
    <property type="protein sequence ID" value="AWI52146.1"/>
    <property type="molecule type" value="Genomic_DNA"/>
</dbReference>
<dbReference type="SUPFAM" id="SSF51161">
    <property type="entry name" value="Trimeric LpxA-like enzymes"/>
    <property type="match status" value="1"/>
</dbReference>
<evidence type="ECO:0000256" key="2">
    <source>
        <dbReference type="ARBA" id="ARBA00022679"/>
    </source>
</evidence>
<proteinExistence type="inferred from homology"/>
<accession>A0A2U8FP82</accession>
<organism evidence="3 4">
    <name type="scientific">Aquabacterium olei</name>
    <dbReference type="NCBI Taxonomy" id="1296669"/>
    <lineage>
        <taxon>Bacteria</taxon>
        <taxon>Pseudomonadati</taxon>
        <taxon>Pseudomonadota</taxon>
        <taxon>Betaproteobacteria</taxon>
        <taxon>Burkholderiales</taxon>
        <taxon>Aquabacterium</taxon>
    </lineage>
</organism>
<dbReference type="RefSeq" id="WP_109033864.1">
    <property type="nucleotide sequence ID" value="NZ_CP029210.1"/>
</dbReference>
<evidence type="ECO:0000313" key="4">
    <source>
        <dbReference type="Proteomes" id="UP000244892"/>
    </source>
</evidence>
<dbReference type="KEGG" id="aon:DEH84_00785"/>
<dbReference type="PANTHER" id="PTHR23416">
    <property type="entry name" value="SIALIC ACID SYNTHASE-RELATED"/>
    <property type="match status" value="1"/>
</dbReference>
<dbReference type="AlphaFoldDB" id="A0A2U8FP82"/>